<proteinExistence type="inferred from homology"/>
<dbReference type="InterPro" id="IPR050239">
    <property type="entry name" value="Sigma-70_RNA_pol_init_factors"/>
</dbReference>
<name>A0A7C4KXW8_9CHLR</name>
<reference evidence="8" key="1">
    <citation type="journal article" date="2020" name="mSystems">
        <title>Genome- and Community-Level Interaction Insights into Carbon Utilization and Element Cycling Functions of Hydrothermarchaeota in Hydrothermal Sediment.</title>
        <authorList>
            <person name="Zhou Z."/>
            <person name="Liu Y."/>
            <person name="Xu W."/>
            <person name="Pan J."/>
            <person name="Luo Z.H."/>
            <person name="Li M."/>
        </authorList>
    </citation>
    <scope>NUCLEOTIDE SEQUENCE [LARGE SCALE GENOMIC DNA]</scope>
    <source>
        <strain evidence="8">SpSt-556</strain>
    </source>
</reference>
<keyword evidence="1 5" id="KW-0805">Transcription regulation</keyword>
<dbReference type="Gene3D" id="1.10.10.10">
    <property type="entry name" value="Winged helix-like DNA-binding domain superfamily/Winged helix DNA-binding domain"/>
    <property type="match status" value="2"/>
</dbReference>
<comment type="function">
    <text evidence="5">Sigma factors are initiation factors that promote the attachment of RNA polymerase to specific initiation sites and are then released.</text>
</comment>
<evidence type="ECO:0000256" key="4">
    <source>
        <dbReference type="ARBA" id="ARBA00023163"/>
    </source>
</evidence>
<protein>
    <recommendedName>
        <fullName evidence="5">RNA polymerase sigma factor</fullName>
    </recommendedName>
</protein>
<dbReference type="SUPFAM" id="SSF88946">
    <property type="entry name" value="Sigma2 domain of RNA polymerase sigma factors"/>
    <property type="match status" value="1"/>
</dbReference>
<comment type="similarity">
    <text evidence="5">Belongs to the sigma-70 factor family.</text>
</comment>
<dbReference type="PROSITE" id="PS00716">
    <property type="entry name" value="SIGMA70_2"/>
    <property type="match status" value="1"/>
</dbReference>
<dbReference type="FunFam" id="1.10.601.10:FF:000001">
    <property type="entry name" value="RNA polymerase sigma factor SigA"/>
    <property type="match status" value="1"/>
</dbReference>
<dbReference type="InterPro" id="IPR013325">
    <property type="entry name" value="RNA_pol_sigma_r2"/>
</dbReference>
<dbReference type="InterPro" id="IPR042189">
    <property type="entry name" value="RNA_pol_sigma_70_r1_1_sf"/>
</dbReference>
<accession>A0A7C4KXW8</accession>
<dbReference type="CDD" id="cd06171">
    <property type="entry name" value="Sigma70_r4"/>
    <property type="match status" value="1"/>
</dbReference>
<dbReference type="InterPro" id="IPR007624">
    <property type="entry name" value="RNA_pol_sigma70_r3"/>
</dbReference>
<dbReference type="InterPro" id="IPR009042">
    <property type="entry name" value="RNA_pol_sigma70_r1_2"/>
</dbReference>
<comment type="caution">
    <text evidence="8">The sequence shown here is derived from an EMBL/GenBank/DDBJ whole genome shotgun (WGS) entry which is preliminary data.</text>
</comment>
<keyword evidence="2 5" id="KW-0731">Sigma factor</keyword>
<keyword evidence="4 5" id="KW-0804">Transcription</keyword>
<dbReference type="NCBIfam" id="TIGR02937">
    <property type="entry name" value="sigma70-ECF"/>
    <property type="match status" value="1"/>
</dbReference>
<dbReference type="InterPro" id="IPR000943">
    <property type="entry name" value="RNA_pol_sigma70"/>
</dbReference>
<keyword evidence="3 5" id="KW-0238">DNA-binding</keyword>
<dbReference type="Pfam" id="PF00140">
    <property type="entry name" value="Sigma70_r1_2"/>
    <property type="match status" value="1"/>
</dbReference>
<feature type="domain" description="RNA polymerase sigma-70" evidence="7">
    <location>
        <begin position="355"/>
        <end position="381"/>
    </location>
</feature>
<dbReference type="Pfam" id="PF04545">
    <property type="entry name" value="Sigma70_r4"/>
    <property type="match status" value="1"/>
</dbReference>
<dbReference type="InterPro" id="IPR013324">
    <property type="entry name" value="RNA_pol_sigma_r3/r4-like"/>
</dbReference>
<evidence type="ECO:0000313" key="8">
    <source>
        <dbReference type="EMBL" id="HGS86236.1"/>
    </source>
</evidence>
<dbReference type="PROSITE" id="PS00715">
    <property type="entry name" value="SIGMA70_1"/>
    <property type="match status" value="1"/>
</dbReference>
<dbReference type="InterPro" id="IPR014284">
    <property type="entry name" value="RNA_pol_sigma-70_dom"/>
</dbReference>
<dbReference type="GO" id="GO:0016987">
    <property type="term" value="F:sigma factor activity"/>
    <property type="evidence" value="ECO:0007669"/>
    <property type="project" value="UniProtKB-KW"/>
</dbReference>
<organism evidence="8">
    <name type="scientific">Bellilinea caldifistulae</name>
    <dbReference type="NCBI Taxonomy" id="360411"/>
    <lineage>
        <taxon>Bacteria</taxon>
        <taxon>Bacillati</taxon>
        <taxon>Chloroflexota</taxon>
        <taxon>Anaerolineae</taxon>
        <taxon>Anaerolineales</taxon>
        <taxon>Anaerolineaceae</taxon>
        <taxon>Bellilinea</taxon>
    </lineage>
</organism>
<dbReference type="Pfam" id="PF04542">
    <property type="entry name" value="Sigma70_r2"/>
    <property type="match status" value="1"/>
</dbReference>
<dbReference type="Gene3D" id="1.10.601.10">
    <property type="entry name" value="RNA Polymerase Primary Sigma Factor"/>
    <property type="match status" value="2"/>
</dbReference>
<dbReference type="AlphaFoldDB" id="A0A7C4KXW8"/>
<dbReference type="PANTHER" id="PTHR30603">
    <property type="entry name" value="RNA POLYMERASE SIGMA FACTOR RPO"/>
    <property type="match status" value="1"/>
</dbReference>
<evidence type="ECO:0000259" key="7">
    <source>
        <dbReference type="PROSITE" id="PS00716"/>
    </source>
</evidence>
<dbReference type="InterPro" id="IPR007627">
    <property type="entry name" value="RNA_pol_sigma70_r2"/>
</dbReference>
<dbReference type="GO" id="GO:0003677">
    <property type="term" value="F:DNA binding"/>
    <property type="evidence" value="ECO:0007669"/>
    <property type="project" value="UniProtKB-KW"/>
</dbReference>
<dbReference type="InterPro" id="IPR007630">
    <property type="entry name" value="RNA_pol_sigma70_r4"/>
</dbReference>
<dbReference type="GO" id="GO:0006352">
    <property type="term" value="P:DNA-templated transcription initiation"/>
    <property type="evidence" value="ECO:0007669"/>
    <property type="project" value="InterPro"/>
</dbReference>
<dbReference type="PRINTS" id="PR00046">
    <property type="entry name" value="SIGMA70FCT"/>
</dbReference>
<sequence length="395" mass="45982">MSNPGRRKKSTEKIRLLLEKADIQGYLTTEDLIEVYPDVGQDVERYYTIVSVLRRRGVEFYEPEAELSQTDDEISLDGDSDYSACLSGESFSSDDTIGLYLKEMSRVPLLNGDEEVELAKRIERGRQARRELEKLHGRGTAARRRELEALVNDGLQAREHLIKANTRLVVSIAKRYMGRGVPFLDLIQEGNLGLMKAVEKFEYKRGFRFSTYATWWIRQTISRSIADQGRTIRVPVHMVDRIRQLYRRTHEMEQKLGRAPNNEELAEELGVPSEKVEWMMRVSWLPLSLESPINDDDEESELGMFVEDQVTPSPIQTAYTNMLREKIEAVLETLPPREARILRLRYGLENGHQYTLEEVGQKFGLTRERIRQIEGKALRRLRHPRRSRQLKEYLL</sequence>
<dbReference type="Pfam" id="PF04539">
    <property type="entry name" value="Sigma70_r3"/>
    <property type="match status" value="1"/>
</dbReference>
<feature type="domain" description="RNA polymerase sigma-70" evidence="6">
    <location>
        <begin position="185"/>
        <end position="198"/>
    </location>
</feature>
<dbReference type="SUPFAM" id="SSF88659">
    <property type="entry name" value="Sigma3 and sigma4 domains of RNA polymerase sigma factors"/>
    <property type="match status" value="2"/>
</dbReference>
<dbReference type="PANTHER" id="PTHR30603:SF47">
    <property type="entry name" value="RNA POLYMERASE SIGMA FACTOR SIGD, CHLOROPLASTIC"/>
    <property type="match status" value="1"/>
</dbReference>
<evidence type="ECO:0000256" key="3">
    <source>
        <dbReference type="ARBA" id="ARBA00023125"/>
    </source>
</evidence>
<evidence type="ECO:0000256" key="5">
    <source>
        <dbReference type="RuleBase" id="RU362124"/>
    </source>
</evidence>
<evidence type="ECO:0000256" key="2">
    <source>
        <dbReference type="ARBA" id="ARBA00023082"/>
    </source>
</evidence>
<dbReference type="Gene3D" id="1.10.220.120">
    <property type="entry name" value="Sigma-70 factor, region 1.1"/>
    <property type="match status" value="1"/>
</dbReference>
<evidence type="ECO:0000256" key="1">
    <source>
        <dbReference type="ARBA" id="ARBA00023015"/>
    </source>
</evidence>
<dbReference type="InterPro" id="IPR036388">
    <property type="entry name" value="WH-like_DNA-bd_sf"/>
</dbReference>
<gene>
    <name evidence="8" type="ORF">ENT17_01295</name>
</gene>
<evidence type="ECO:0000259" key="6">
    <source>
        <dbReference type="PROSITE" id="PS00715"/>
    </source>
</evidence>
<dbReference type="EMBL" id="DSXR01000017">
    <property type="protein sequence ID" value="HGS86236.1"/>
    <property type="molecule type" value="Genomic_DNA"/>
</dbReference>